<dbReference type="AlphaFoldDB" id="A0A397T8P8"/>
<dbReference type="OrthoDB" id="2400114at2759"/>
<gene>
    <name evidence="2" type="ORF">C1645_734678</name>
</gene>
<reference evidence="2 3" key="1">
    <citation type="submission" date="2018-06" db="EMBL/GenBank/DDBJ databases">
        <title>Comparative genomics reveals the genomic features of Rhizophagus irregularis, R. cerebriforme, R. diaphanum and Gigaspora rosea, and their symbiotic lifestyle signature.</title>
        <authorList>
            <person name="Morin E."/>
            <person name="San Clemente H."/>
            <person name="Chen E.C.H."/>
            <person name="De La Providencia I."/>
            <person name="Hainaut M."/>
            <person name="Kuo A."/>
            <person name="Kohler A."/>
            <person name="Murat C."/>
            <person name="Tang N."/>
            <person name="Roy S."/>
            <person name="Loubradou J."/>
            <person name="Henrissat B."/>
            <person name="Grigoriev I.V."/>
            <person name="Corradi N."/>
            <person name="Roux C."/>
            <person name="Martin F.M."/>
        </authorList>
    </citation>
    <scope>NUCLEOTIDE SEQUENCE [LARGE SCALE GENOMIC DNA]</scope>
    <source>
        <strain evidence="2 3">DAOM 227022</strain>
    </source>
</reference>
<evidence type="ECO:0000256" key="1">
    <source>
        <dbReference type="SAM" id="MobiDB-lite"/>
    </source>
</evidence>
<organism evidence="2 3">
    <name type="scientific">Glomus cerebriforme</name>
    <dbReference type="NCBI Taxonomy" id="658196"/>
    <lineage>
        <taxon>Eukaryota</taxon>
        <taxon>Fungi</taxon>
        <taxon>Fungi incertae sedis</taxon>
        <taxon>Mucoromycota</taxon>
        <taxon>Glomeromycotina</taxon>
        <taxon>Glomeromycetes</taxon>
        <taxon>Glomerales</taxon>
        <taxon>Glomeraceae</taxon>
        <taxon>Glomus</taxon>
    </lineage>
</organism>
<feature type="region of interest" description="Disordered" evidence="1">
    <location>
        <begin position="222"/>
        <end position="287"/>
    </location>
</feature>
<evidence type="ECO:0000313" key="3">
    <source>
        <dbReference type="Proteomes" id="UP000265703"/>
    </source>
</evidence>
<comment type="caution">
    <text evidence="2">The sequence shown here is derived from an EMBL/GenBank/DDBJ whole genome shotgun (WGS) entry which is preliminary data.</text>
</comment>
<proteinExistence type="predicted"/>
<feature type="compositionally biased region" description="Polar residues" evidence="1">
    <location>
        <begin position="222"/>
        <end position="232"/>
    </location>
</feature>
<keyword evidence="3" id="KW-1185">Reference proteome</keyword>
<feature type="compositionally biased region" description="Low complexity" evidence="1">
    <location>
        <begin position="243"/>
        <end position="263"/>
    </location>
</feature>
<dbReference type="EMBL" id="QKYT01000077">
    <property type="protein sequence ID" value="RIA94608.1"/>
    <property type="molecule type" value="Genomic_DNA"/>
</dbReference>
<accession>A0A397T8P8</accession>
<evidence type="ECO:0000313" key="2">
    <source>
        <dbReference type="EMBL" id="RIA94608.1"/>
    </source>
</evidence>
<name>A0A397T8P8_9GLOM</name>
<dbReference type="Proteomes" id="UP000265703">
    <property type="component" value="Unassembled WGS sequence"/>
</dbReference>
<protein>
    <submittedName>
        <fullName evidence="2">Uncharacterized protein</fullName>
    </submittedName>
</protein>
<sequence length="427" mass="48583">MGIRSPGISIKIPENRFFFSHMSKEPISNLLLSSSPPTKTDEAFEKELDRSRKEFNQFNQDLDEIAHSMEKLFEDAPEWLANIEEIKRKQDSVEECILATQEKIFESENHLEKLKSLQNEVTEDINNDLKKIQEQIFDILEKHRSARSNVTNIYNNQSKTSEQLDLMLQAIHEYARLIREASLTIKHFDDVGSPLKYESLDLSPFRHYKGISSYFEDHIHQVSTPESESPVSHISPMIDSPELPSASTTTTHTSATTPTSLDTHSSDQSPLSLKDPQPSHPPIHPLPSYQIKHQKLLLLSMRRAAVGLKFLLYANQLNDYKNECPDSDCDLDLDLFDDTSTEEVVTTTYRDIIPDCKVSSSKSSISSTGICESNCDSNNCDSGGNDYEKNKECTPSKICVTIHKRSLVVHSYNLLRFDKRMLVKQQG</sequence>